<protein>
    <submittedName>
        <fullName evidence="1">9865_t:CDS:1</fullName>
    </submittedName>
</protein>
<accession>A0A9N9JPG9</accession>
<name>A0A9N9JPG9_9GLOM</name>
<organism evidence="1 2">
    <name type="scientific">Acaulospora morrowiae</name>
    <dbReference type="NCBI Taxonomy" id="94023"/>
    <lineage>
        <taxon>Eukaryota</taxon>
        <taxon>Fungi</taxon>
        <taxon>Fungi incertae sedis</taxon>
        <taxon>Mucoromycota</taxon>
        <taxon>Glomeromycotina</taxon>
        <taxon>Glomeromycetes</taxon>
        <taxon>Diversisporales</taxon>
        <taxon>Acaulosporaceae</taxon>
        <taxon>Acaulospora</taxon>
    </lineage>
</organism>
<proteinExistence type="predicted"/>
<dbReference type="Proteomes" id="UP000789342">
    <property type="component" value="Unassembled WGS sequence"/>
</dbReference>
<feature type="non-terminal residue" evidence="1">
    <location>
        <position position="1"/>
    </location>
</feature>
<feature type="non-terminal residue" evidence="1">
    <location>
        <position position="162"/>
    </location>
</feature>
<keyword evidence="2" id="KW-1185">Reference proteome</keyword>
<dbReference type="OrthoDB" id="2351154at2759"/>
<gene>
    <name evidence="1" type="ORF">AMORRO_LOCUS17937</name>
</gene>
<sequence>KFSFTNIAEIIVKGWKMRNKQIDLFQSKHVERLRKIMTAILQLVLRTSSLVEIEMFDYYAIRQDEPFFRDVLNVIPFSSYQLGLSKLRNLTIHFESSAYYKELLRNLSKSCISIQRLEYKIKRYTDTEIMDTLADIITAQSNLEEFSMNIPDIAHVQERFMR</sequence>
<evidence type="ECO:0000313" key="1">
    <source>
        <dbReference type="EMBL" id="CAG8788496.1"/>
    </source>
</evidence>
<dbReference type="EMBL" id="CAJVPV010059056">
    <property type="protein sequence ID" value="CAG8788496.1"/>
    <property type="molecule type" value="Genomic_DNA"/>
</dbReference>
<comment type="caution">
    <text evidence="1">The sequence shown here is derived from an EMBL/GenBank/DDBJ whole genome shotgun (WGS) entry which is preliminary data.</text>
</comment>
<evidence type="ECO:0000313" key="2">
    <source>
        <dbReference type="Proteomes" id="UP000789342"/>
    </source>
</evidence>
<reference evidence="1" key="1">
    <citation type="submission" date="2021-06" db="EMBL/GenBank/DDBJ databases">
        <authorList>
            <person name="Kallberg Y."/>
            <person name="Tangrot J."/>
            <person name="Rosling A."/>
        </authorList>
    </citation>
    <scope>NUCLEOTIDE SEQUENCE</scope>
    <source>
        <strain evidence="1">CL551</strain>
    </source>
</reference>
<dbReference type="AlphaFoldDB" id="A0A9N9JPG9"/>